<sequence>MAKITSAYANAMPKKLSIGAIGLLSLVLSQSAFAVSCNFKNGDVFTEICGYLEIDSVQTGGQLKVHVASTTSNFDVHIRRAGNSNPNLQSTSFSGAGNYTPSGSDYDGLNWGSAYTINIPANWTSGIYEISFNNGKGSYSEFVAIKSAQPGNYSKVLVLDSSTTAFAYSPIGGKSLYGFNSNNGKASHQLSTERPTGRGQWAEHREFVTWLDKQGIAYEAASMMDLHRDPSLLNNYNLVMLAGHNEYWSKEMRDNWDNYLAAGGNGAIFSGNTMWWQVRFSADNKHMICYKNANDDPLYGQDNSRVTTNWFKSPVNRPENLSIGTSFQHGGYANYTTSGQQYYVKNGSGDDGSYGGFKVTDATHWAFTGTNLANGNIFGRGDDVNSRSVVGYEVDGALFSMSNNKPVVTGEDGTPSNFQILATTPAYAVNSPSLVPGVVHNNYAGQGWGTMGIFQPTVNGGVVFTAPTIDWAEGLNDPQVGLITKNVIEKLKTRGQSSSSSSSEPSQSTTTTSGGGGSLPISGLLLGLLAIFRLKPRKQ</sequence>
<feature type="compositionally biased region" description="Low complexity" evidence="1">
    <location>
        <begin position="495"/>
        <end position="512"/>
    </location>
</feature>
<feature type="chain" id="PRO_5046802063" description="N,N-dimethylformamidase beta subunit-like C-terminal domain-containing protein" evidence="2">
    <location>
        <begin position="35"/>
        <end position="539"/>
    </location>
</feature>
<feature type="signal peptide" evidence="2">
    <location>
        <begin position="1"/>
        <end position="34"/>
    </location>
</feature>
<dbReference type="InterPro" id="IPR046540">
    <property type="entry name" value="DMFA2_C"/>
</dbReference>
<dbReference type="EMBL" id="CP133218">
    <property type="protein sequence ID" value="WML91440.1"/>
    <property type="molecule type" value="Genomic_DNA"/>
</dbReference>
<evidence type="ECO:0000259" key="3">
    <source>
        <dbReference type="Pfam" id="PF20254"/>
    </source>
</evidence>
<dbReference type="Pfam" id="PF20254">
    <property type="entry name" value="DMFA2_C"/>
    <property type="match status" value="1"/>
</dbReference>
<organism evidence="4 5">
    <name type="scientific">Thiothrix lacustris</name>
    <dbReference type="NCBI Taxonomy" id="525917"/>
    <lineage>
        <taxon>Bacteria</taxon>
        <taxon>Pseudomonadati</taxon>
        <taxon>Pseudomonadota</taxon>
        <taxon>Gammaproteobacteria</taxon>
        <taxon>Thiotrichales</taxon>
        <taxon>Thiotrichaceae</taxon>
        <taxon>Thiothrix</taxon>
    </lineage>
</organism>
<proteinExistence type="predicted"/>
<reference evidence="4 5" key="1">
    <citation type="submission" date="2023-08" db="EMBL/GenBank/DDBJ databases">
        <title>New molecular markers tilS and rpoB for phylogenetic and monitoring studies of the genus Thiothrix biodiversity.</title>
        <authorList>
            <person name="Ravin N.V."/>
            <person name="Smolyakov D."/>
            <person name="Markov N.D."/>
            <person name="Beletsky A.V."/>
            <person name="Mardanov A.V."/>
            <person name="Rudenko T.S."/>
            <person name="Grabovich M.Y."/>
        </authorList>
    </citation>
    <scope>NUCLEOTIDE SEQUENCE [LARGE SCALE GENOMIC DNA]</scope>
    <source>
        <strain evidence="4 5">MK1</strain>
    </source>
</reference>
<feature type="region of interest" description="Disordered" evidence="1">
    <location>
        <begin position="493"/>
        <end position="516"/>
    </location>
</feature>
<name>A0ABY9MTG5_9GAMM</name>
<feature type="domain" description="N,N-dimethylformamidase beta subunit-like C-terminal" evidence="3">
    <location>
        <begin position="96"/>
        <end position="476"/>
    </location>
</feature>
<keyword evidence="2" id="KW-0732">Signal</keyword>
<gene>
    <name evidence="4" type="ORF">RCF98_03575</name>
</gene>
<dbReference type="RefSeq" id="WP_308896216.1">
    <property type="nucleotide sequence ID" value="NZ_CP133218.1"/>
</dbReference>
<dbReference type="Proteomes" id="UP001236657">
    <property type="component" value="Chromosome"/>
</dbReference>
<keyword evidence="5" id="KW-1185">Reference proteome</keyword>
<accession>A0ABY9MTG5</accession>
<evidence type="ECO:0000313" key="5">
    <source>
        <dbReference type="Proteomes" id="UP001236657"/>
    </source>
</evidence>
<evidence type="ECO:0000256" key="2">
    <source>
        <dbReference type="SAM" id="SignalP"/>
    </source>
</evidence>
<evidence type="ECO:0000313" key="4">
    <source>
        <dbReference type="EMBL" id="WML91440.1"/>
    </source>
</evidence>
<evidence type="ECO:0000256" key="1">
    <source>
        <dbReference type="SAM" id="MobiDB-lite"/>
    </source>
</evidence>
<protein>
    <recommendedName>
        <fullName evidence="3">N,N-dimethylformamidase beta subunit-like C-terminal domain-containing protein</fullName>
    </recommendedName>
</protein>